<protein>
    <submittedName>
        <fullName evidence="1">Uncharacterized protein</fullName>
    </submittedName>
</protein>
<reference evidence="1" key="1">
    <citation type="submission" date="2014-05" db="EMBL/GenBank/DDBJ databases">
        <title>The transcriptome of the halophilic microalga Tetraselmis sp. GSL018 isolated from the Great Salt Lake, Utah.</title>
        <authorList>
            <person name="Jinkerson R.E."/>
            <person name="D'Adamo S."/>
            <person name="Posewitz M.C."/>
        </authorList>
    </citation>
    <scope>NUCLEOTIDE SEQUENCE</scope>
    <source>
        <strain evidence="1">GSL018</strain>
    </source>
</reference>
<sequence>REYLQVMNQIAAGQVSDALRAQSNEISKNIFIFKRETRD</sequence>
<proteinExistence type="predicted"/>
<evidence type="ECO:0000313" key="1">
    <source>
        <dbReference type="EMBL" id="JAC83201.1"/>
    </source>
</evidence>
<feature type="non-terminal residue" evidence="1">
    <location>
        <position position="1"/>
    </location>
</feature>
<dbReference type="EMBL" id="GBEZ01001802">
    <property type="protein sequence ID" value="JAC83201.1"/>
    <property type="molecule type" value="Transcribed_RNA"/>
</dbReference>
<gene>
    <name evidence="1" type="ORF">TSPGSL018_3912</name>
</gene>
<dbReference type="AlphaFoldDB" id="A0A061SKG6"/>
<organism evidence="1">
    <name type="scientific">Tetraselmis sp. GSL018</name>
    <dbReference type="NCBI Taxonomy" id="582737"/>
    <lineage>
        <taxon>Eukaryota</taxon>
        <taxon>Viridiplantae</taxon>
        <taxon>Chlorophyta</taxon>
        <taxon>core chlorophytes</taxon>
        <taxon>Chlorodendrophyceae</taxon>
        <taxon>Chlorodendrales</taxon>
        <taxon>Chlorodendraceae</taxon>
        <taxon>Tetraselmis</taxon>
    </lineage>
</organism>
<accession>A0A061SKG6</accession>
<name>A0A061SKG6_9CHLO</name>